<evidence type="ECO:0000313" key="3">
    <source>
        <dbReference type="Proteomes" id="UP000183809"/>
    </source>
</evidence>
<dbReference type="EMBL" id="MNUE01000037">
    <property type="protein sequence ID" value="OJD32595.1"/>
    <property type="molecule type" value="Genomic_DNA"/>
</dbReference>
<feature type="region of interest" description="Disordered" evidence="1">
    <location>
        <begin position="435"/>
        <end position="456"/>
    </location>
</feature>
<accession>A0A1J9RJ57</accession>
<comment type="caution">
    <text evidence="2">The sequence shown here is derived from an EMBL/GenBank/DDBJ whole genome shotgun (WGS) entry which is preliminary data.</text>
</comment>
<name>A0A1J9RJ57_9PEZI</name>
<evidence type="ECO:0000256" key="1">
    <source>
        <dbReference type="SAM" id="MobiDB-lite"/>
    </source>
</evidence>
<dbReference type="RefSeq" id="XP_020128855.1">
    <property type="nucleotide sequence ID" value="XM_020275092.1"/>
</dbReference>
<evidence type="ECO:0008006" key="4">
    <source>
        <dbReference type="Google" id="ProtNLM"/>
    </source>
</evidence>
<evidence type="ECO:0000313" key="2">
    <source>
        <dbReference type="EMBL" id="OJD32595.1"/>
    </source>
</evidence>
<protein>
    <recommendedName>
        <fullName evidence="4">F-box domain-containing protein</fullName>
    </recommendedName>
</protein>
<keyword evidence="3" id="KW-1185">Reference proteome</keyword>
<dbReference type="GeneID" id="31015353"/>
<organism evidence="2 3">
    <name type="scientific">Diplodia corticola</name>
    <dbReference type="NCBI Taxonomy" id="236234"/>
    <lineage>
        <taxon>Eukaryota</taxon>
        <taxon>Fungi</taxon>
        <taxon>Dikarya</taxon>
        <taxon>Ascomycota</taxon>
        <taxon>Pezizomycotina</taxon>
        <taxon>Dothideomycetes</taxon>
        <taxon>Dothideomycetes incertae sedis</taxon>
        <taxon>Botryosphaeriales</taxon>
        <taxon>Botryosphaeriaceae</taxon>
        <taxon>Diplodia</taxon>
    </lineage>
</organism>
<dbReference type="OrthoDB" id="3719074at2759"/>
<gene>
    <name evidence="2" type="ORF">BKCO1_37000205</name>
</gene>
<sequence length="479" mass="53536">MATFATLNEDVLVLIFSHLENDRPALYALALTCSLASRIATQLLYRKLSLSFRRSEPDRRFDLLLRSLNQPNRRRRLQLTSYIHDVRIAWQSDHPAMRHPDTIDFLRSIDKLRKLSLFVSMNPPVLQYRPGHRMNLSRRADLSFWHVSTLHHLRELHLYLEDPTDHLARFMCLTPVDIITVRPGRDQLKPETFSAHNLPRRPKPLTKLELWTHYSYESLTNIFAATSGVKHLGLFEPGIRSGRTNAICQDGLAPIMATTYSPHALCLALAPLHDTLTTLDLSSDDTLHWPHHDDTRLDLRPFTHLTRATTDSKCFFPASTPPARRASPHPLLPPSLSSLTLLFDTATTALGPDGSAHHWLLALVQSSSSSSTPLRTLAVLERNHEGVAFCEVCVPVAGIYPWEPPAAARRLLRVAASSSHGLEVKVELRVWRRPDPEDMRQGVPGVPGSREGGPPVRVPGVGDVDGGDAGGWDGGFLDV</sequence>
<dbReference type="Proteomes" id="UP000183809">
    <property type="component" value="Unassembled WGS sequence"/>
</dbReference>
<reference evidence="2 3" key="1">
    <citation type="submission" date="2016-10" db="EMBL/GenBank/DDBJ databases">
        <title>Proteomics and genomics reveal pathogen-plant mechanisms compatible with a hemibiotrophic lifestyle of Diplodia corticola.</title>
        <authorList>
            <person name="Fernandes I."/>
            <person name="De Jonge R."/>
            <person name="Van De Peer Y."/>
            <person name="Devreese B."/>
            <person name="Alves A."/>
            <person name="Esteves A.C."/>
        </authorList>
    </citation>
    <scope>NUCLEOTIDE SEQUENCE [LARGE SCALE GENOMIC DNA]</scope>
    <source>
        <strain evidence="2 3">CBS 112549</strain>
    </source>
</reference>
<feature type="compositionally biased region" description="Low complexity" evidence="1">
    <location>
        <begin position="442"/>
        <end position="456"/>
    </location>
</feature>
<dbReference type="AlphaFoldDB" id="A0A1J9RJ57"/>
<proteinExistence type="predicted"/>